<evidence type="ECO:0000313" key="1">
    <source>
        <dbReference type="EMBL" id="MED6294884.1"/>
    </source>
</evidence>
<proteinExistence type="predicted"/>
<reference evidence="1 2" key="1">
    <citation type="submission" date="2021-06" db="EMBL/GenBank/DDBJ databases">
        <authorList>
            <person name="Palmer J.M."/>
        </authorList>
    </citation>
    <scope>NUCLEOTIDE SEQUENCE [LARGE SCALE GENOMIC DNA]</scope>
    <source>
        <strain evidence="1 2">CL_MEX2019</strain>
        <tissue evidence="1">Muscle</tissue>
    </source>
</reference>
<comment type="caution">
    <text evidence="1">The sequence shown here is derived from an EMBL/GenBank/DDBJ whole genome shotgun (WGS) entry which is preliminary data.</text>
</comment>
<organism evidence="1 2">
    <name type="scientific">Characodon lateralis</name>
    <dbReference type="NCBI Taxonomy" id="208331"/>
    <lineage>
        <taxon>Eukaryota</taxon>
        <taxon>Metazoa</taxon>
        <taxon>Chordata</taxon>
        <taxon>Craniata</taxon>
        <taxon>Vertebrata</taxon>
        <taxon>Euteleostomi</taxon>
        <taxon>Actinopterygii</taxon>
        <taxon>Neopterygii</taxon>
        <taxon>Teleostei</taxon>
        <taxon>Neoteleostei</taxon>
        <taxon>Acanthomorphata</taxon>
        <taxon>Ovalentaria</taxon>
        <taxon>Atherinomorphae</taxon>
        <taxon>Cyprinodontiformes</taxon>
        <taxon>Goodeidae</taxon>
        <taxon>Characodon</taxon>
    </lineage>
</organism>
<protein>
    <submittedName>
        <fullName evidence="1">Uncharacterized protein</fullName>
    </submittedName>
</protein>
<dbReference type="Proteomes" id="UP001352852">
    <property type="component" value="Unassembled WGS sequence"/>
</dbReference>
<accession>A0ABU7F7A2</accession>
<sequence length="100" mass="11297">MKFRHENVYALSTKSLRIPLKKNLLALEESSKFSESGSTVPSQLTVLMAPDSCDFNSSNYFIFHLQTQAGTRFFCFLNKLLLTVTGISLVSQQILYMPGR</sequence>
<name>A0ABU7F7A2_9TELE</name>
<gene>
    <name evidence="1" type="ORF">CHARACLAT_025699</name>
</gene>
<dbReference type="EMBL" id="JAHUTJ010076775">
    <property type="protein sequence ID" value="MED6294884.1"/>
    <property type="molecule type" value="Genomic_DNA"/>
</dbReference>
<keyword evidence="2" id="KW-1185">Reference proteome</keyword>
<evidence type="ECO:0000313" key="2">
    <source>
        <dbReference type="Proteomes" id="UP001352852"/>
    </source>
</evidence>